<dbReference type="Proteomes" id="UP000824120">
    <property type="component" value="Chromosome 7"/>
</dbReference>
<reference evidence="1 2" key="1">
    <citation type="submission" date="2020-09" db="EMBL/GenBank/DDBJ databases">
        <title>De no assembly of potato wild relative species, Solanum commersonii.</title>
        <authorList>
            <person name="Cho K."/>
        </authorList>
    </citation>
    <scope>NUCLEOTIDE SEQUENCE [LARGE SCALE GENOMIC DNA]</scope>
    <source>
        <strain evidence="1">LZ3.2</strain>
        <tissue evidence="1">Leaf</tissue>
    </source>
</reference>
<keyword evidence="2" id="KW-1185">Reference proteome</keyword>
<gene>
    <name evidence="1" type="ORF">H5410_038448</name>
</gene>
<proteinExistence type="predicted"/>
<dbReference type="EMBL" id="JACXVP010000007">
    <property type="protein sequence ID" value="KAG5597216.1"/>
    <property type="molecule type" value="Genomic_DNA"/>
</dbReference>
<accession>A0A9J5YCB5</accession>
<name>A0A9J5YCB5_SOLCO</name>
<protein>
    <submittedName>
        <fullName evidence="1">Uncharacterized protein</fullName>
    </submittedName>
</protein>
<evidence type="ECO:0000313" key="2">
    <source>
        <dbReference type="Proteomes" id="UP000824120"/>
    </source>
</evidence>
<dbReference type="OrthoDB" id="1292411at2759"/>
<dbReference type="AlphaFoldDB" id="A0A9J5YCB5"/>
<comment type="caution">
    <text evidence="1">The sequence shown here is derived from an EMBL/GenBank/DDBJ whole genome shotgun (WGS) entry which is preliminary data.</text>
</comment>
<evidence type="ECO:0000313" key="1">
    <source>
        <dbReference type="EMBL" id="KAG5597216.1"/>
    </source>
</evidence>
<sequence length="225" mass="26050">MFYQTGYEGEIWIAIPLPKRLALPILSDFAGKACLGYASSTNEYKIVVSFEGRVDNSDDWNLEADYEELLSFNILTLKLEETSVVGSWRDLLLSCTQYSGTCHQPVHINEFVYWLAFAKDNTFSSDRMTILEMNLENEEDRVSEAWCLEYSVEVPQSAYNYTILGYLPRYNESTRDILIQSFKGNLFCYETDTQKFKELQSLNKVEFEWCGLYYESLFSIGMPGN</sequence>
<organism evidence="1 2">
    <name type="scientific">Solanum commersonii</name>
    <name type="common">Commerson's wild potato</name>
    <name type="synonym">Commerson's nightshade</name>
    <dbReference type="NCBI Taxonomy" id="4109"/>
    <lineage>
        <taxon>Eukaryota</taxon>
        <taxon>Viridiplantae</taxon>
        <taxon>Streptophyta</taxon>
        <taxon>Embryophyta</taxon>
        <taxon>Tracheophyta</taxon>
        <taxon>Spermatophyta</taxon>
        <taxon>Magnoliopsida</taxon>
        <taxon>eudicotyledons</taxon>
        <taxon>Gunneridae</taxon>
        <taxon>Pentapetalae</taxon>
        <taxon>asterids</taxon>
        <taxon>lamiids</taxon>
        <taxon>Solanales</taxon>
        <taxon>Solanaceae</taxon>
        <taxon>Solanoideae</taxon>
        <taxon>Solaneae</taxon>
        <taxon>Solanum</taxon>
    </lineage>
</organism>